<protein>
    <recommendedName>
        <fullName evidence="2">DUF2061 domain-containing protein</fullName>
    </recommendedName>
</protein>
<keyword evidence="1" id="KW-1133">Transmembrane helix</keyword>
<proteinExistence type="predicted"/>
<dbReference type="InterPro" id="IPR018638">
    <property type="entry name" value="DUF2061_membrane"/>
</dbReference>
<dbReference type="Pfam" id="PF09834">
    <property type="entry name" value="DUF2061"/>
    <property type="match status" value="1"/>
</dbReference>
<evidence type="ECO:0000313" key="3">
    <source>
        <dbReference type="EMBL" id="VAX16682.1"/>
    </source>
</evidence>
<accession>A0A3B1BKN9</accession>
<sequence length="76" mass="8943">MKEKYKRSLLKTFSWRITGTIDTIIISLLITGDLSIAATIGFIEIFTKMVLYYSHERVWNKINYGKEPTDNIEYHI</sequence>
<dbReference type="AlphaFoldDB" id="A0A3B1BKN9"/>
<keyword evidence="1" id="KW-0812">Transmembrane</keyword>
<feature type="transmembrane region" description="Helical" evidence="1">
    <location>
        <begin position="21"/>
        <end position="43"/>
    </location>
</feature>
<reference evidence="3" key="1">
    <citation type="submission" date="2018-06" db="EMBL/GenBank/DDBJ databases">
        <authorList>
            <person name="Zhirakovskaya E."/>
        </authorList>
    </citation>
    <scope>NUCLEOTIDE SEQUENCE</scope>
</reference>
<feature type="domain" description="DUF2061" evidence="2">
    <location>
        <begin position="9"/>
        <end position="60"/>
    </location>
</feature>
<evidence type="ECO:0000256" key="1">
    <source>
        <dbReference type="SAM" id="Phobius"/>
    </source>
</evidence>
<name>A0A3B1BKN9_9ZZZZ</name>
<organism evidence="3">
    <name type="scientific">hydrothermal vent metagenome</name>
    <dbReference type="NCBI Taxonomy" id="652676"/>
    <lineage>
        <taxon>unclassified sequences</taxon>
        <taxon>metagenomes</taxon>
        <taxon>ecological metagenomes</taxon>
    </lineage>
</organism>
<gene>
    <name evidence="3" type="ORF">MNBD_IGNAVI01-915</name>
</gene>
<evidence type="ECO:0000259" key="2">
    <source>
        <dbReference type="Pfam" id="PF09834"/>
    </source>
</evidence>
<dbReference type="EMBL" id="UOGD01000058">
    <property type="protein sequence ID" value="VAX16682.1"/>
    <property type="molecule type" value="Genomic_DNA"/>
</dbReference>
<keyword evidence="1" id="KW-0472">Membrane</keyword>